<dbReference type="InterPro" id="IPR000719">
    <property type="entry name" value="Prot_kinase_dom"/>
</dbReference>
<feature type="transmembrane region" description="Helical" evidence="9">
    <location>
        <begin position="332"/>
        <end position="353"/>
    </location>
</feature>
<dbReference type="SMART" id="SM00220">
    <property type="entry name" value="S_TKc"/>
    <property type="match status" value="1"/>
</dbReference>
<evidence type="ECO:0000256" key="8">
    <source>
        <dbReference type="ARBA" id="ARBA00048679"/>
    </source>
</evidence>
<dbReference type="NCBIfam" id="NF033483">
    <property type="entry name" value="PknB_PASTA_kin"/>
    <property type="match status" value="1"/>
</dbReference>
<dbReference type="GO" id="GO:0004674">
    <property type="term" value="F:protein serine/threonine kinase activity"/>
    <property type="evidence" value="ECO:0007669"/>
    <property type="project" value="UniProtKB-KW"/>
</dbReference>
<dbReference type="SMART" id="SM00740">
    <property type="entry name" value="PASTA"/>
    <property type="match status" value="3"/>
</dbReference>
<dbReference type="PANTHER" id="PTHR43289">
    <property type="entry name" value="MITOGEN-ACTIVATED PROTEIN KINASE KINASE KINASE 20-RELATED"/>
    <property type="match status" value="1"/>
</dbReference>
<dbReference type="STRING" id="476652.DEAC_c32970"/>
<dbReference type="PROSITE" id="PS51178">
    <property type="entry name" value="PASTA"/>
    <property type="match status" value="3"/>
</dbReference>
<dbReference type="PATRIC" id="fig|476652.3.peg.3477"/>
<keyword evidence="3 12" id="KW-0808">Transferase</keyword>
<dbReference type="FunFam" id="3.30.200.20:FF:000035">
    <property type="entry name" value="Serine/threonine protein kinase Stk1"/>
    <property type="match status" value="1"/>
</dbReference>
<keyword evidence="2" id="KW-0723">Serine/threonine-protein kinase</keyword>
<dbReference type="Pfam" id="PF00069">
    <property type="entry name" value="Pkinase"/>
    <property type="match status" value="1"/>
</dbReference>
<evidence type="ECO:0000313" key="13">
    <source>
        <dbReference type="Proteomes" id="UP000036356"/>
    </source>
</evidence>
<keyword evidence="5 12" id="KW-0418">Kinase</keyword>
<keyword evidence="9" id="KW-1133">Transmembrane helix</keyword>
<evidence type="ECO:0000256" key="6">
    <source>
        <dbReference type="ARBA" id="ARBA00022840"/>
    </source>
</evidence>
<dbReference type="Gene3D" id="3.30.10.20">
    <property type="match status" value="3"/>
</dbReference>
<evidence type="ECO:0000256" key="5">
    <source>
        <dbReference type="ARBA" id="ARBA00022777"/>
    </source>
</evidence>
<feature type="domain" description="Protein kinase" evidence="10">
    <location>
        <begin position="9"/>
        <end position="269"/>
    </location>
</feature>
<evidence type="ECO:0000256" key="7">
    <source>
        <dbReference type="ARBA" id="ARBA00047899"/>
    </source>
</evidence>
<dbReference type="InterPro" id="IPR011009">
    <property type="entry name" value="Kinase-like_dom_sf"/>
</dbReference>
<dbReference type="InterPro" id="IPR008271">
    <property type="entry name" value="Ser/Thr_kinase_AS"/>
</dbReference>
<evidence type="ECO:0000256" key="1">
    <source>
        <dbReference type="ARBA" id="ARBA00012513"/>
    </source>
</evidence>
<comment type="caution">
    <text evidence="12">The sequence shown here is derived from an EMBL/GenBank/DDBJ whole genome shotgun (WGS) entry which is preliminary data.</text>
</comment>
<feature type="domain" description="PASTA" evidence="11">
    <location>
        <begin position="423"/>
        <end position="493"/>
    </location>
</feature>
<evidence type="ECO:0000259" key="10">
    <source>
        <dbReference type="PROSITE" id="PS50011"/>
    </source>
</evidence>
<feature type="domain" description="PASTA" evidence="11">
    <location>
        <begin position="356"/>
        <end position="422"/>
    </location>
</feature>
<name>A0A0J1FNW0_9FIRM</name>
<evidence type="ECO:0000256" key="9">
    <source>
        <dbReference type="SAM" id="Phobius"/>
    </source>
</evidence>
<proteinExistence type="predicted"/>
<protein>
    <recommendedName>
        <fullName evidence="1">non-specific serine/threonine protein kinase</fullName>
        <ecNumber evidence="1">2.7.11.1</ecNumber>
    </recommendedName>
</protein>
<dbReference type="Gene3D" id="3.30.200.20">
    <property type="entry name" value="Phosphorylase Kinase, domain 1"/>
    <property type="match status" value="1"/>
</dbReference>
<evidence type="ECO:0000256" key="3">
    <source>
        <dbReference type="ARBA" id="ARBA00022679"/>
    </source>
</evidence>
<dbReference type="FunFam" id="1.10.510.10:FF:000021">
    <property type="entry name" value="Serine/threonine protein kinase"/>
    <property type="match status" value="1"/>
</dbReference>
<keyword evidence="9" id="KW-0472">Membrane</keyword>
<dbReference type="PANTHER" id="PTHR43289:SF34">
    <property type="entry name" value="SERINE_THREONINE-PROTEIN KINASE YBDM-RELATED"/>
    <property type="match status" value="1"/>
</dbReference>
<evidence type="ECO:0000313" key="12">
    <source>
        <dbReference type="EMBL" id="KLU64653.1"/>
    </source>
</evidence>
<dbReference type="CDD" id="cd14014">
    <property type="entry name" value="STKc_PknB_like"/>
    <property type="match status" value="1"/>
</dbReference>
<dbReference type="EC" id="2.7.11.1" evidence="1"/>
<dbReference type="CDD" id="cd06577">
    <property type="entry name" value="PASTA_pknB"/>
    <property type="match status" value="3"/>
</dbReference>
<dbReference type="PROSITE" id="PS00108">
    <property type="entry name" value="PROTEIN_KINASE_ST"/>
    <property type="match status" value="1"/>
</dbReference>
<feature type="domain" description="PASTA" evidence="11">
    <location>
        <begin position="494"/>
        <end position="562"/>
    </location>
</feature>
<dbReference type="EMBL" id="LDZY01000012">
    <property type="protein sequence ID" value="KLU64653.1"/>
    <property type="molecule type" value="Genomic_DNA"/>
</dbReference>
<gene>
    <name evidence="12" type="primary">prkC</name>
    <name evidence="12" type="ORF">DEAC_c32970</name>
</gene>
<dbReference type="SUPFAM" id="SSF56112">
    <property type="entry name" value="Protein kinase-like (PK-like)"/>
    <property type="match status" value="1"/>
</dbReference>
<dbReference type="RefSeq" id="WP_047811106.1">
    <property type="nucleotide sequence ID" value="NZ_LDZY01000012.1"/>
</dbReference>
<dbReference type="Gene3D" id="1.10.510.10">
    <property type="entry name" value="Transferase(Phosphotransferase) domain 1"/>
    <property type="match status" value="1"/>
</dbReference>
<organism evidence="12 13">
    <name type="scientific">Desulfosporosinus acididurans</name>
    <dbReference type="NCBI Taxonomy" id="476652"/>
    <lineage>
        <taxon>Bacteria</taxon>
        <taxon>Bacillati</taxon>
        <taxon>Bacillota</taxon>
        <taxon>Clostridia</taxon>
        <taxon>Eubacteriales</taxon>
        <taxon>Desulfitobacteriaceae</taxon>
        <taxon>Desulfosporosinus</taxon>
    </lineage>
</organism>
<evidence type="ECO:0000256" key="4">
    <source>
        <dbReference type="ARBA" id="ARBA00022741"/>
    </source>
</evidence>
<dbReference type="GO" id="GO:0106310">
    <property type="term" value="F:protein serine kinase activity"/>
    <property type="evidence" value="ECO:0007669"/>
    <property type="project" value="RHEA"/>
</dbReference>
<dbReference type="Pfam" id="PF03793">
    <property type="entry name" value="PASTA"/>
    <property type="match status" value="3"/>
</dbReference>
<dbReference type="PROSITE" id="PS50011">
    <property type="entry name" value="PROTEIN_KINASE_DOM"/>
    <property type="match status" value="1"/>
</dbReference>
<comment type="catalytic activity">
    <reaction evidence="8">
        <text>L-seryl-[protein] + ATP = O-phospho-L-seryl-[protein] + ADP + H(+)</text>
        <dbReference type="Rhea" id="RHEA:17989"/>
        <dbReference type="Rhea" id="RHEA-COMP:9863"/>
        <dbReference type="Rhea" id="RHEA-COMP:11604"/>
        <dbReference type="ChEBI" id="CHEBI:15378"/>
        <dbReference type="ChEBI" id="CHEBI:29999"/>
        <dbReference type="ChEBI" id="CHEBI:30616"/>
        <dbReference type="ChEBI" id="CHEBI:83421"/>
        <dbReference type="ChEBI" id="CHEBI:456216"/>
        <dbReference type="EC" id="2.7.11.1"/>
    </reaction>
</comment>
<reference evidence="12 13" key="1">
    <citation type="submission" date="2015-06" db="EMBL/GenBank/DDBJ databases">
        <title>Draft genome of the moderately acidophilic sulfate reducer Candidatus Desulfosporosinus acididurans strain M1.</title>
        <authorList>
            <person name="Poehlein A."/>
            <person name="Petzsch P."/>
            <person name="Johnson B.D."/>
            <person name="Schloemann M."/>
            <person name="Daniel R."/>
            <person name="Muehling M."/>
        </authorList>
    </citation>
    <scope>NUCLEOTIDE SEQUENCE [LARGE SCALE GENOMIC DNA]</scope>
    <source>
        <strain evidence="12 13">M1</strain>
    </source>
</reference>
<comment type="catalytic activity">
    <reaction evidence="7">
        <text>L-threonyl-[protein] + ATP = O-phospho-L-threonyl-[protein] + ADP + H(+)</text>
        <dbReference type="Rhea" id="RHEA:46608"/>
        <dbReference type="Rhea" id="RHEA-COMP:11060"/>
        <dbReference type="Rhea" id="RHEA-COMP:11605"/>
        <dbReference type="ChEBI" id="CHEBI:15378"/>
        <dbReference type="ChEBI" id="CHEBI:30013"/>
        <dbReference type="ChEBI" id="CHEBI:30616"/>
        <dbReference type="ChEBI" id="CHEBI:61977"/>
        <dbReference type="ChEBI" id="CHEBI:456216"/>
        <dbReference type="EC" id="2.7.11.1"/>
    </reaction>
</comment>
<keyword evidence="4" id="KW-0547">Nucleotide-binding</keyword>
<dbReference type="Proteomes" id="UP000036356">
    <property type="component" value="Unassembled WGS sequence"/>
</dbReference>
<evidence type="ECO:0000256" key="2">
    <source>
        <dbReference type="ARBA" id="ARBA00022527"/>
    </source>
</evidence>
<sequence length="597" mass="65897">MSKIFGGRYEVLERIGAGGMAIVYKAKDQLLNRVVTIKVLREQFATDEDFIRRFRREAQAVASLSHPNIVSVYDVGKEGDTEYIVMEYVEGRNLKEIIRDYAPLTTDQAINLARQITSAVQNAHEHHIIHRDIKPHNILVTEDGRAKVTDFGIARAVSSATVTHTGDIIGSVHYLSPEQAKGLQSNEQSDIYSLGIILYELVTGQVPYDGETPIAIALKHLQEQPTLPSKLNPRVEKEFEGVIMRAIAKSPEQRYTSAKELLEDLNHFLAGRPINRPEVFPVDDLEATRTHQGMSRVLAPVSVREIEPEQEQEPEKHINSFLTKVKKKRWQWILGIAVVLLLLVGGIMLRNYLLVGTTKVPDVTGKTVPVATDYLNSAGLKLNSEVKKEFSDKFAKDLIIEQNPQANTMVKVGREVQVVISKGPNTGTFPDVTSSPMSKADAVNMIQNDGFTGKITFQTQPSSSVPKDYVIQQDPLPSATWPKSGPVKLTISNGSPYVSINMPNVINKSSEDAKTILQQNSLVPLVETQDSTTIPADVVISTSPNPGETVQQGSQVTIVVSRGPGPLAFNIDKDASMFMAQIFSVIPKETIRIRANP</sequence>
<evidence type="ECO:0000259" key="11">
    <source>
        <dbReference type="PROSITE" id="PS51178"/>
    </source>
</evidence>
<dbReference type="GO" id="GO:0005524">
    <property type="term" value="F:ATP binding"/>
    <property type="evidence" value="ECO:0007669"/>
    <property type="project" value="UniProtKB-KW"/>
</dbReference>
<keyword evidence="6" id="KW-0067">ATP-binding</keyword>
<accession>A0A0J1FNW0</accession>
<keyword evidence="13" id="KW-1185">Reference proteome</keyword>
<dbReference type="SUPFAM" id="SSF54184">
    <property type="entry name" value="Penicillin-binding protein 2x (pbp-2x), c-terminal domain"/>
    <property type="match status" value="1"/>
</dbReference>
<dbReference type="InterPro" id="IPR005543">
    <property type="entry name" value="PASTA_dom"/>
</dbReference>
<dbReference type="AlphaFoldDB" id="A0A0J1FNW0"/>
<keyword evidence="9" id="KW-0812">Transmembrane</keyword>